<evidence type="ECO:0000313" key="2">
    <source>
        <dbReference type="Proteomes" id="UP001233172"/>
    </source>
</evidence>
<gene>
    <name evidence="1" type="ORF">Bpfe_028377</name>
</gene>
<organism evidence="1 2">
    <name type="scientific">Biomphalaria pfeifferi</name>
    <name type="common">Bloodfluke planorb</name>
    <name type="synonym">Freshwater snail</name>
    <dbReference type="NCBI Taxonomy" id="112525"/>
    <lineage>
        <taxon>Eukaryota</taxon>
        <taxon>Metazoa</taxon>
        <taxon>Spiralia</taxon>
        <taxon>Lophotrochozoa</taxon>
        <taxon>Mollusca</taxon>
        <taxon>Gastropoda</taxon>
        <taxon>Heterobranchia</taxon>
        <taxon>Euthyneura</taxon>
        <taxon>Panpulmonata</taxon>
        <taxon>Hygrophila</taxon>
        <taxon>Lymnaeoidea</taxon>
        <taxon>Planorbidae</taxon>
        <taxon>Biomphalaria</taxon>
    </lineage>
</organism>
<evidence type="ECO:0000313" key="1">
    <source>
        <dbReference type="EMBL" id="KAK0042206.1"/>
    </source>
</evidence>
<reference evidence="1" key="2">
    <citation type="submission" date="2023-04" db="EMBL/GenBank/DDBJ databases">
        <authorList>
            <person name="Bu L."/>
            <person name="Lu L."/>
            <person name="Laidemitt M.R."/>
            <person name="Zhang S.M."/>
            <person name="Mutuku M."/>
            <person name="Mkoji G."/>
            <person name="Steinauer M."/>
            <person name="Loker E.S."/>
        </authorList>
    </citation>
    <scope>NUCLEOTIDE SEQUENCE</scope>
    <source>
        <strain evidence="1">KasaAsao</strain>
        <tissue evidence="1">Whole Snail</tissue>
    </source>
</reference>
<feature type="non-terminal residue" evidence="1">
    <location>
        <position position="1"/>
    </location>
</feature>
<dbReference type="EMBL" id="JASAOG010000248">
    <property type="protein sequence ID" value="KAK0042206.1"/>
    <property type="molecule type" value="Genomic_DNA"/>
</dbReference>
<comment type="caution">
    <text evidence="1">The sequence shown here is derived from an EMBL/GenBank/DDBJ whole genome shotgun (WGS) entry which is preliminary data.</text>
</comment>
<proteinExistence type="predicted"/>
<keyword evidence="2" id="KW-1185">Reference proteome</keyword>
<dbReference type="AlphaFoldDB" id="A0AAD8ATM7"/>
<accession>A0AAD8ATM7</accession>
<name>A0AAD8ATM7_BIOPF</name>
<dbReference type="Proteomes" id="UP001233172">
    <property type="component" value="Unassembled WGS sequence"/>
</dbReference>
<sequence>DSEALSNATKLFLLKILRPWLEQLYKSSKELIVTHLHFIQFLVSLPASKSHDCHMTCCKNSFRH</sequence>
<reference evidence="1" key="1">
    <citation type="journal article" date="2023" name="PLoS Negl. Trop. Dis.">
        <title>A genome sequence for Biomphalaria pfeifferi, the major vector snail for the human-infecting parasite Schistosoma mansoni.</title>
        <authorList>
            <person name="Bu L."/>
            <person name="Lu L."/>
            <person name="Laidemitt M.R."/>
            <person name="Zhang S.M."/>
            <person name="Mutuku M."/>
            <person name="Mkoji G."/>
            <person name="Steinauer M."/>
            <person name="Loker E.S."/>
        </authorList>
    </citation>
    <scope>NUCLEOTIDE SEQUENCE</scope>
    <source>
        <strain evidence="1">KasaAsao</strain>
    </source>
</reference>
<protein>
    <submittedName>
        <fullName evidence="1">Uncharacterized protein</fullName>
    </submittedName>
</protein>